<gene>
    <name evidence="1" type="ORF">NCTC13163_01429</name>
</gene>
<sequence>MKRLMLRLTSIMLVAVLFFVAIGWFGQHEKVNNALYRAYYGDHGVPADHVAVYEDAADAYDVDWRLLAAVHRVETIFSHSSSMRSSVGAIGPFQFMPRTWLGWQYDTDDQKGDVPEDEIDLTDLTLIEQYGGLGRDGNGDGQADPHSLIDSAHTAAYYLSEHGGQTSDSYESIRSAIFEYNRSEQYVDNVMSFYDQYQTEVTLLPGDGKTTKQQVARYTIRYLEWFAKLT</sequence>
<evidence type="ECO:0000313" key="2">
    <source>
        <dbReference type="Proteomes" id="UP000254060"/>
    </source>
</evidence>
<name>A0A377FU19_9BACL</name>
<evidence type="ECO:0000313" key="1">
    <source>
        <dbReference type="EMBL" id="STO08064.1"/>
    </source>
</evidence>
<reference evidence="1 2" key="1">
    <citation type="submission" date="2018-06" db="EMBL/GenBank/DDBJ databases">
        <authorList>
            <consortium name="Pathogen Informatics"/>
            <person name="Doyle S."/>
        </authorList>
    </citation>
    <scope>NUCLEOTIDE SEQUENCE [LARGE SCALE GENOMIC DNA]</scope>
    <source>
        <strain evidence="1 2">NCTC13163</strain>
    </source>
</reference>
<proteinExistence type="predicted"/>
<accession>A0A377FU19</accession>
<dbReference type="RefSeq" id="WP_235263329.1">
    <property type="nucleotide sequence ID" value="NZ_UGGP01000001.1"/>
</dbReference>
<dbReference type="Proteomes" id="UP000254060">
    <property type="component" value="Unassembled WGS sequence"/>
</dbReference>
<evidence type="ECO:0008006" key="3">
    <source>
        <dbReference type="Google" id="ProtNLM"/>
    </source>
</evidence>
<dbReference type="CDD" id="cd13399">
    <property type="entry name" value="Slt35-like"/>
    <property type="match status" value="1"/>
</dbReference>
<dbReference type="AlphaFoldDB" id="A0A377FU19"/>
<dbReference type="STRING" id="1397694.GCA_000702585_01930"/>
<organism evidence="1 2">
    <name type="scientific">Exiguobacterium aurantiacum</name>
    <dbReference type="NCBI Taxonomy" id="33987"/>
    <lineage>
        <taxon>Bacteria</taxon>
        <taxon>Bacillati</taxon>
        <taxon>Bacillota</taxon>
        <taxon>Bacilli</taxon>
        <taxon>Bacillales</taxon>
        <taxon>Bacillales Family XII. Incertae Sedis</taxon>
        <taxon>Exiguobacterium</taxon>
    </lineage>
</organism>
<dbReference type="InterPro" id="IPR023346">
    <property type="entry name" value="Lysozyme-like_dom_sf"/>
</dbReference>
<protein>
    <recommendedName>
        <fullName evidence="3">Transglycosylase SLT domain</fullName>
    </recommendedName>
</protein>
<dbReference type="SUPFAM" id="SSF53955">
    <property type="entry name" value="Lysozyme-like"/>
    <property type="match status" value="1"/>
</dbReference>
<dbReference type="Gene3D" id="1.10.530.10">
    <property type="match status" value="1"/>
</dbReference>
<dbReference type="EMBL" id="UGGP01000001">
    <property type="protein sequence ID" value="STO08064.1"/>
    <property type="molecule type" value="Genomic_DNA"/>
</dbReference>